<evidence type="ECO:0000313" key="3">
    <source>
        <dbReference type="Proteomes" id="UP000627781"/>
    </source>
</evidence>
<organism evidence="2 3">
    <name type="scientific">Clostridium cibarium</name>
    <dbReference type="NCBI Taxonomy" id="2762247"/>
    <lineage>
        <taxon>Bacteria</taxon>
        <taxon>Bacillati</taxon>
        <taxon>Bacillota</taxon>
        <taxon>Clostridia</taxon>
        <taxon>Eubacteriales</taxon>
        <taxon>Clostridiaceae</taxon>
        <taxon>Clostridium</taxon>
    </lineage>
</organism>
<keyword evidence="1" id="KW-0472">Membrane</keyword>
<keyword evidence="1" id="KW-1133">Transmembrane helix</keyword>
<dbReference type="EMBL" id="JACSRA010000013">
    <property type="protein sequence ID" value="MBD7911620.1"/>
    <property type="molecule type" value="Genomic_DNA"/>
</dbReference>
<accession>A0ABR8PU25</accession>
<feature type="transmembrane region" description="Helical" evidence="1">
    <location>
        <begin position="12"/>
        <end position="30"/>
    </location>
</feature>
<dbReference type="InterPro" id="IPR017853">
    <property type="entry name" value="GH"/>
</dbReference>
<dbReference type="Proteomes" id="UP000627781">
    <property type="component" value="Unassembled WGS sequence"/>
</dbReference>
<dbReference type="InterPro" id="IPR039743">
    <property type="entry name" value="6GAL/EXGAL"/>
</dbReference>
<protein>
    <submittedName>
        <fullName evidence="2">Uncharacterized protein</fullName>
    </submittedName>
</protein>
<comment type="caution">
    <text evidence="2">The sequence shown here is derived from an EMBL/GenBank/DDBJ whole genome shotgun (WGS) entry which is preliminary data.</text>
</comment>
<gene>
    <name evidence="2" type="ORF">H9661_09655</name>
</gene>
<proteinExistence type="predicted"/>
<keyword evidence="1" id="KW-0812">Transmembrane</keyword>
<dbReference type="RefSeq" id="WP_191768495.1">
    <property type="nucleotide sequence ID" value="NZ_JACSRA010000013.1"/>
</dbReference>
<reference evidence="2 3" key="1">
    <citation type="submission" date="2020-08" db="EMBL/GenBank/DDBJ databases">
        <title>A Genomic Blueprint of the Chicken Gut Microbiome.</title>
        <authorList>
            <person name="Gilroy R."/>
            <person name="Ravi A."/>
            <person name="Getino M."/>
            <person name="Pursley I."/>
            <person name="Horton D.L."/>
            <person name="Alikhan N.-F."/>
            <person name="Baker D."/>
            <person name="Gharbi K."/>
            <person name="Hall N."/>
            <person name="Watson M."/>
            <person name="Adriaenssens E.M."/>
            <person name="Foster-Nyarko E."/>
            <person name="Jarju S."/>
            <person name="Secka A."/>
            <person name="Antonio M."/>
            <person name="Oren A."/>
            <person name="Chaudhuri R."/>
            <person name="La Ragione R.M."/>
            <person name="Hildebrand F."/>
            <person name="Pallen M.J."/>
        </authorList>
    </citation>
    <scope>NUCLEOTIDE SEQUENCE [LARGE SCALE GENOMIC DNA]</scope>
    <source>
        <strain evidence="2 3">Sa3CVN1</strain>
    </source>
</reference>
<sequence length="1117" mass="122539">MRKNNTKSFLMLFANITLAFFISITMLVPFQAKAVNYAAPVIADWKTTYQTMDGVGSAYAYTASSMLIQLATAGKQETVNHLLNLAFSEKNGTGHDIVRVIIGNGGVTASGTSQSSPGFNPKTGLRVDISKPGYDVGGNPIPVNGTAGLYGYKMMKASNRFYDGQTDTIWPNEPEHKTGTMVPVKDFAWDYDNWDKSIANDKGGPVNWIKESGDKPVVIKSSSRTRKEIFDIDQVWTMKQAMKYGVHTFYACMWEAPYWMSKPSSSGSNVPSKIIRDDKASDGKKIYYQAYADYLVNYIKGYWEQWGIPITNINPFNEPDLEGASSSYIKELIDDYIGPTLKKAVQPGGMLYGIKNPDGKVIDFQPKLCALDGTNLEATLDRGAEVFPELDSSINKHKYLDVATTHLYGSVGTGTDETILKHNAEGNSNIALKPYDYTVDGTKWPSYLNGYKIWQAEFMNQDVSDGSAGAYTQRYGNQNINDAVRYAYLMTNMFTSNPGINAYLWWMTWDNNGANGSDLIRLVNTNSQQYAGHTSTLTGEYQIFKRFYGFGHFSRFMNPGDKRFSVTREPGDNLNVVGFKSSDDKDFSITITNSNNDDSIKHLEFALKDFPEGTKSVTVFRTSGSENQKKLAKIPVKNGKFIIDIPSASIVTIVPSEGRYATFNGLDSERDIFSTFEAEENDNGIMGNKAGNAGRTKEAVSLGNSDYLSYKNVNFADGSANGGVVRRHLLYLTALSHATSGKGGSLLAYTLPVGTHVGSVSDITSKGKRVAEILVPEGTSYSKYQAKVDTGDNGAYGHKDLYIVAALGGLHDKITVDRFLFGANDSDWSADANNSVVITEGNVLKNGDFDTTTDSNTDGWSVGRYSKGKFEQNVTGPALSASTIQSYSGLSRYLKNSNTSKVAGSARLGNRTSANGKYDGIWQDVTGKMTKGERYHFNGQFLSMKDGSLGYEVAAEKPGDVKVALVYYDENGKQLGMTKIGGRDMPKPLAAREAGERAWFNGNTLLGSILEGGPLSISSFQPVNVRVANWAECNNEAFVYDEPKGTTKVILSLYSKDDNILYVDELSIVPAPNRDALRDALRKYKGKNSSLVNESEEALISSSITQRKVTELMEALK</sequence>
<dbReference type="Gene3D" id="2.60.40.1180">
    <property type="entry name" value="Golgi alpha-mannosidase II"/>
    <property type="match status" value="1"/>
</dbReference>
<dbReference type="PANTHER" id="PTHR42767">
    <property type="entry name" value="ENDO-BETA-1,6-GALACTANASE"/>
    <property type="match status" value="1"/>
</dbReference>
<keyword evidence="3" id="KW-1185">Reference proteome</keyword>
<dbReference type="PANTHER" id="PTHR42767:SF1">
    <property type="entry name" value="ENDO-BETA-1,6-GALACTANASE-LIKE DOMAIN-CONTAINING PROTEIN"/>
    <property type="match status" value="1"/>
</dbReference>
<evidence type="ECO:0000313" key="2">
    <source>
        <dbReference type="EMBL" id="MBD7911620.1"/>
    </source>
</evidence>
<dbReference type="Gene3D" id="2.60.120.260">
    <property type="entry name" value="Galactose-binding domain-like"/>
    <property type="match status" value="1"/>
</dbReference>
<dbReference type="SUPFAM" id="SSF51445">
    <property type="entry name" value="(Trans)glycosidases"/>
    <property type="match status" value="1"/>
</dbReference>
<dbReference type="InterPro" id="IPR013780">
    <property type="entry name" value="Glyco_hydro_b"/>
</dbReference>
<evidence type="ECO:0000256" key="1">
    <source>
        <dbReference type="SAM" id="Phobius"/>
    </source>
</evidence>
<name>A0ABR8PU25_9CLOT</name>
<dbReference type="Gene3D" id="3.20.20.80">
    <property type="entry name" value="Glycosidases"/>
    <property type="match status" value="1"/>
</dbReference>